<proteinExistence type="predicted"/>
<evidence type="ECO:0000313" key="10">
    <source>
        <dbReference type="Proteomes" id="UP000290288"/>
    </source>
</evidence>
<keyword evidence="3" id="KW-0539">Nucleus</keyword>
<dbReference type="InterPro" id="IPR002344">
    <property type="entry name" value="Lupus_La"/>
</dbReference>
<keyword evidence="10" id="KW-1185">Reference proteome</keyword>
<evidence type="ECO:0000259" key="8">
    <source>
        <dbReference type="PROSITE" id="PS51939"/>
    </source>
</evidence>
<feature type="domain" description="RRM" evidence="6">
    <location>
        <begin position="122"/>
        <end position="211"/>
    </location>
</feature>
<evidence type="ECO:0000313" key="9">
    <source>
        <dbReference type="EMBL" id="RXW17814.1"/>
    </source>
</evidence>
<evidence type="ECO:0000256" key="4">
    <source>
        <dbReference type="PROSITE-ProRule" id="PRU00332"/>
    </source>
</evidence>
<evidence type="ECO:0000259" key="6">
    <source>
        <dbReference type="PROSITE" id="PS50102"/>
    </source>
</evidence>
<dbReference type="Gene3D" id="1.10.10.10">
    <property type="entry name" value="Winged helix-like DNA-binding domain superfamily/Winged helix DNA-binding domain"/>
    <property type="match status" value="1"/>
</dbReference>
<evidence type="ECO:0000256" key="3">
    <source>
        <dbReference type="ARBA" id="ARBA00023242"/>
    </source>
</evidence>
<dbReference type="InterPro" id="IPR036388">
    <property type="entry name" value="WH-like_DNA-bd_sf"/>
</dbReference>
<dbReference type="GO" id="GO:0005634">
    <property type="term" value="C:nucleus"/>
    <property type="evidence" value="ECO:0007669"/>
    <property type="project" value="UniProtKB-SubCell"/>
</dbReference>
<evidence type="ECO:0000256" key="2">
    <source>
        <dbReference type="ARBA" id="ARBA00022884"/>
    </source>
</evidence>
<dbReference type="InterPro" id="IPR035979">
    <property type="entry name" value="RBD_domain_sf"/>
</dbReference>
<dbReference type="PANTHER" id="PTHR22792:SF140">
    <property type="entry name" value="ACHILLES, ISOFORM A"/>
    <property type="match status" value="1"/>
</dbReference>
<dbReference type="Proteomes" id="UP000290288">
    <property type="component" value="Unassembled WGS sequence"/>
</dbReference>
<dbReference type="InterPro" id="IPR012677">
    <property type="entry name" value="Nucleotide-bd_a/b_plait_sf"/>
</dbReference>
<dbReference type="InterPro" id="IPR036390">
    <property type="entry name" value="WH_DNA-bd_sf"/>
</dbReference>
<protein>
    <submittedName>
        <fullName evidence="9">Uncharacterized protein</fullName>
    </submittedName>
</protein>
<dbReference type="PRINTS" id="PR00302">
    <property type="entry name" value="LUPUSLA"/>
</dbReference>
<evidence type="ECO:0000256" key="1">
    <source>
        <dbReference type="ARBA" id="ARBA00004123"/>
    </source>
</evidence>
<dbReference type="SUPFAM" id="SSF46785">
    <property type="entry name" value="Winged helix' DNA-binding domain"/>
    <property type="match status" value="1"/>
</dbReference>
<gene>
    <name evidence="9" type="ORF">EST38_g8034</name>
</gene>
<feature type="region of interest" description="Disordered" evidence="5">
    <location>
        <begin position="379"/>
        <end position="491"/>
    </location>
</feature>
<evidence type="ECO:0000259" key="7">
    <source>
        <dbReference type="PROSITE" id="PS50961"/>
    </source>
</evidence>
<comment type="subcellular location">
    <subcellularLocation>
        <location evidence="1">Nucleus</location>
    </subcellularLocation>
</comment>
<organism evidence="9 10">
    <name type="scientific">Candolleomyces aberdarensis</name>
    <dbReference type="NCBI Taxonomy" id="2316362"/>
    <lineage>
        <taxon>Eukaryota</taxon>
        <taxon>Fungi</taxon>
        <taxon>Dikarya</taxon>
        <taxon>Basidiomycota</taxon>
        <taxon>Agaricomycotina</taxon>
        <taxon>Agaricomycetes</taxon>
        <taxon>Agaricomycetidae</taxon>
        <taxon>Agaricales</taxon>
        <taxon>Agaricineae</taxon>
        <taxon>Psathyrellaceae</taxon>
        <taxon>Candolleomyces</taxon>
    </lineage>
</organism>
<dbReference type="CDD" id="cd12291">
    <property type="entry name" value="RRM1_La"/>
    <property type="match status" value="1"/>
</dbReference>
<dbReference type="GO" id="GO:0006396">
    <property type="term" value="P:RNA processing"/>
    <property type="evidence" value="ECO:0007669"/>
    <property type="project" value="InterPro"/>
</dbReference>
<dbReference type="GO" id="GO:0003729">
    <property type="term" value="F:mRNA binding"/>
    <property type="evidence" value="ECO:0007669"/>
    <property type="project" value="TreeGrafter"/>
</dbReference>
<dbReference type="STRING" id="2316362.A0A4Q2DGF0"/>
<feature type="compositionally biased region" description="Basic and acidic residues" evidence="5">
    <location>
        <begin position="439"/>
        <end position="449"/>
    </location>
</feature>
<dbReference type="CDD" id="cd08029">
    <property type="entry name" value="LA_like_fungal"/>
    <property type="match status" value="1"/>
</dbReference>
<dbReference type="Pfam" id="PF00076">
    <property type="entry name" value="RRM_1"/>
    <property type="match status" value="1"/>
</dbReference>
<feature type="domain" description="HTH La-type RNA-binding" evidence="7">
    <location>
        <begin position="25"/>
        <end position="117"/>
    </location>
</feature>
<feature type="domain" description="XRRM" evidence="8">
    <location>
        <begin position="277"/>
        <end position="409"/>
    </location>
</feature>
<dbReference type="PANTHER" id="PTHR22792">
    <property type="entry name" value="LUPUS LA PROTEIN-RELATED"/>
    <property type="match status" value="1"/>
</dbReference>
<dbReference type="SMART" id="SM00715">
    <property type="entry name" value="LA"/>
    <property type="match status" value="1"/>
</dbReference>
<dbReference type="PROSITE" id="PS51939">
    <property type="entry name" value="XRRM"/>
    <property type="match status" value="1"/>
</dbReference>
<comment type="caution">
    <text evidence="9">The sequence shown here is derived from an EMBL/GenBank/DDBJ whole genome shotgun (WGS) entry which is preliminary data.</text>
</comment>
<dbReference type="SUPFAM" id="SSF54928">
    <property type="entry name" value="RNA-binding domain, RBD"/>
    <property type="match status" value="1"/>
</dbReference>
<reference evidence="9 10" key="1">
    <citation type="submission" date="2019-01" db="EMBL/GenBank/DDBJ databases">
        <title>Draft genome sequence of Psathyrella aberdarensis IHI B618.</title>
        <authorList>
            <person name="Buettner E."/>
            <person name="Kellner H."/>
        </authorList>
    </citation>
    <scope>NUCLEOTIDE SEQUENCE [LARGE SCALE GENOMIC DNA]</scope>
    <source>
        <strain evidence="9 10">IHI B618</strain>
    </source>
</reference>
<dbReference type="SMART" id="SM00360">
    <property type="entry name" value="RRM"/>
    <property type="match status" value="1"/>
</dbReference>
<feature type="compositionally biased region" description="Basic and acidic residues" evidence="5">
    <location>
        <begin position="479"/>
        <end position="491"/>
    </location>
</feature>
<dbReference type="AlphaFoldDB" id="A0A4Q2DGF0"/>
<dbReference type="InterPro" id="IPR014886">
    <property type="entry name" value="La_xRRM"/>
</dbReference>
<dbReference type="Gene3D" id="3.30.70.330">
    <property type="match status" value="2"/>
</dbReference>
<keyword evidence="2 4" id="KW-0694">RNA-binding</keyword>
<accession>A0A4Q2DGF0</accession>
<dbReference type="InterPro" id="IPR000504">
    <property type="entry name" value="RRM_dom"/>
</dbReference>
<dbReference type="OrthoDB" id="439993at2759"/>
<evidence type="ECO:0000256" key="5">
    <source>
        <dbReference type="SAM" id="MobiDB-lite"/>
    </source>
</evidence>
<dbReference type="PROSITE" id="PS50961">
    <property type="entry name" value="HTH_LA"/>
    <property type="match status" value="1"/>
</dbReference>
<dbReference type="InterPro" id="IPR045180">
    <property type="entry name" value="La_dom_prot"/>
</dbReference>
<dbReference type="EMBL" id="SDEE01000310">
    <property type="protein sequence ID" value="RXW17814.1"/>
    <property type="molecule type" value="Genomic_DNA"/>
</dbReference>
<dbReference type="GO" id="GO:1990904">
    <property type="term" value="C:ribonucleoprotein complex"/>
    <property type="evidence" value="ECO:0007669"/>
    <property type="project" value="UniProtKB-UniRule"/>
</dbReference>
<dbReference type="PROSITE" id="PS50102">
    <property type="entry name" value="RRM"/>
    <property type="match status" value="1"/>
</dbReference>
<name>A0A4Q2DGF0_9AGAR</name>
<sequence>MAEATTIPTVSTAVESAGESMVVSPTAPSGDVEKAKKQVEFYFADSNLPYDKFMWTLYSKDPEHWIPISTIASFKRMREYTSHGSEWLVSALRSSTFLAVNSTGDKVRRTTEVKEPKDAFERSVYVKGFPEDEDATLQQRLEAFFNTYGAINSVRMRRDENKKFKASVFAEFADFETVDKFLKAEPKPTFEGKELLIMSKADYCDMKIKEKGLTGKAAVHRRETIAKGRGFDAFKEMKSGGDKPKQHNEAILEYIGNRITIRRDYEGNGSVDPDDVPFVRGATLRFDGCGGDCTWSDIKDPLKEKFDGRPPYIKYSRGDDFGLVGFHKALTEEEVSSVKELVKKVNEKEVTWSLPSEEDEKAFQIERAQVAAKSAFIQLDKTTGKGSHGGGRGGKGGRGGRGGGGRGGRGGRGGAGRGGGGRGGSRAGNNSKPADAVEGAEKTDAEAGEKRKRGVEPDGGPYAGTRGTNAPPALARSESATKKQKVDGDSS</sequence>
<dbReference type="Pfam" id="PF05383">
    <property type="entry name" value="La"/>
    <property type="match status" value="1"/>
</dbReference>
<feature type="compositionally biased region" description="Gly residues" evidence="5">
    <location>
        <begin position="386"/>
        <end position="426"/>
    </location>
</feature>
<dbReference type="InterPro" id="IPR006630">
    <property type="entry name" value="La_HTH"/>
</dbReference>